<accession>A0AB73ING4</accession>
<dbReference type="SUPFAM" id="SSF52540">
    <property type="entry name" value="P-loop containing nucleoside triphosphate hydrolases"/>
    <property type="match status" value="1"/>
</dbReference>
<dbReference type="GO" id="GO:0016887">
    <property type="term" value="F:ATP hydrolysis activity"/>
    <property type="evidence" value="ECO:0007669"/>
    <property type="project" value="InterPro"/>
</dbReference>
<dbReference type="Pfam" id="PF00005">
    <property type="entry name" value="ABC_tran"/>
    <property type="match status" value="1"/>
</dbReference>
<feature type="transmembrane region" description="Helical" evidence="9">
    <location>
        <begin position="26"/>
        <end position="49"/>
    </location>
</feature>
<evidence type="ECO:0000256" key="1">
    <source>
        <dbReference type="ARBA" id="ARBA00004651"/>
    </source>
</evidence>
<dbReference type="GO" id="GO:0034040">
    <property type="term" value="F:ATPase-coupled lipid transmembrane transporter activity"/>
    <property type="evidence" value="ECO:0007669"/>
    <property type="project" value="TreeGrafter"/>
</dbReference>
<feature type="transmembrane region" description="Helical" evidence="9">
    <location>
        <begin position="302"/>
        <end position="335"/>
    </location>
</feature>
<evidence type="ECO:0000259" key="12">
    <source>
        <dbReference type="PROSITE" id="PS50990"/>
    </source>
</evidence>
<dbReference type="Proteomes" id="UP001229486">
    <property type="component" value="Unassembled WGS sequence"/>
</dbReference>
<dbReference type="PROSITE" id="PS50990">
    <property type="entry name" value="PEPTIDASE_C39"/>
    <property type="match status" value="1"/>
</dbReference>
<keyword evidence="4 9" id="KW-0812">Transmembrane</keyword>
<dbReference type="Gene3D" id="3.90.70.10">
    <property type="entry name" value="Cysteine proteinases"/>
    <property type="match status" value="1"/>
</dbReference>
<dbReference type="InterPro" id="IPR027417">
    <property type="entry name" value="P-loop_NTPase"/>
</dbReference>
<dbReference type="InterPro" id="IPR036640">
    <property type="entry name" value="ABC1_TM_sf"/>
</dbReference>
<dbReference type="GO" id="GO:0008233">
    <property type="term" value="F:peptidase activity"/>
    <property type="evidence" value="ECO:0007669"/>
    <property type="project" value="InterPro"/>
</dbReference>
<dbReference type="CDD" id="cd18567">
    <property type="entry name" value="ABC_6TM_CvaB_RaxB_like"/>
    <property type="match status" value="1"/>
</dbReference>
<dbReference type="PANTHER" id="PTHR24221:SF606">
    <property type="entry name" value="COLICIN V SECRETION-PROCESSING ATP-BINDING PROTEIN"/>
    <property type="match status" value="1"/>
</dbReference>
<dbReference type="Pfam" id="PF00664">
    <property type="entry name" value="ABC_membrane"/>
    <property type="match status" value="1"/>
</dbReference>
<keyword evidence="8 9" id="KW-0472">Membrane</keyword>
<dbReference type="GO" id="GO:0140359">
    <property type="term" value="F:ABC-type transporter activity"/>
    <property type="evidence" value="ECO:0007669"/>
    <property type="project" value="InterPro"/>
</dbReference>
<evidence type="ECO:0000256" key="5">
    <source>
        <dbReference type="ARBA" id="ARBA00022741"/>
    </source>
</evidence>
<reference evidence="13" key="1">
    <citation type="submission" date="2023-07" db="EMBL/GenBank/DDBJ databases">
        <title>Sorghum-associated microbial communities from plants grown in Nebraska, USA.</title>
        <authorList>
            <person name="Schachtman D."/>
        </authorList>
    </citation>
    <scope>NUCLEOTIDE SEQUENCE</scope>
    <source>
        <strain evidence="13">DS1061</strain>
    </source>
</reference>
<feature type="domain" description="Peptidase C39" evidence="12">
    <location>
        <begin position="29"/>
        <end position="148"/>
    </location>
</feature>
<dbReference type="PROSITE" id="PS50929">
    <property type="entry name" value="ABC_TM1F"/>
    <property type="match status" value="1"/>
</dbReference>
<feature type="transmembrane region" description="Helical" evidence="9">
    <location>
        <begin position="399"/>
        <end position="426"/>
    </location>
</feature>
<dbReference type="PROSITE" id="PS50893">
    <property type="entry name" value="ABC_TRANSPORTER_2"/>
    <property type="match status" value="1"/>
</dbReference>
<dbReference type="PANTHER" id="PTHR24221">
    <property type="entry name" value="ATP-BINDING CASSETTE SUB-FAMILY B"/>
    <property type="match status" value="1"/>
</dbReference>
<dbReference type="InterPro" id="IPR039421">
    <property type="entry name" value="Type_1_exporter"/>
</dbReference>
<dbReference type="InterPro" id="IPR003593">
    <property type="entry name" value="AAA+_ATPase"/>
</dbReference>
<sequence>MFIDAAEIESLLWKSLKFSSQNRLPLILQTEAAECGLASMAMLAGFYGYRTDLITLRRNFPLSLRGINVEQLVKLGDQLGLAGRAIRVDIGDLADISLPCILHWDFNHFVVLRTVSKHGVVVHDPKLGVKKYDYDKFSEHFTGIAIEFQPTLQFRTGDTTQSVTLSGLLGGLSDVKRSLLHTLSLSIFLQLFVLVNPLFLRWAIDSANRRFDHSAIFFAAAAFAALTICQVSTNALRAWIVLHASMRLRLRWTTDLVSHLLSLPMSFFERRFIGDTMSRFSSVTAVQQTVATDVTGALLDTMVVIATVIAMAYVFPWIAFAPACCGVLLASIRFFSFRYERANSKQQLVLASKQNGSLLESLRGIQTVKSLGLLSIRRANYLNSFVDLLNNNIEGQRRAILIGLLSNLILGTEYVVTVALCALLLWDHRSNAGPVFAFLAYRNQFVARINSLTGEICNLGMLNVHAERLADILLQERETEHVKNQASYTFSSAPSVVLENVSFRHSPTDPWVFRGINLAIGPGKTVAIVGPSGCGKTSLLKIISGLYTPTEGRVLINGRDLTGLNMNTYRDSIGVVLQDDRLFSGTIADNICGFDIEPDHERIELAAQQAAIHEDILRMPMAYNTLIGEMGSVLSGGQKQRIYVARAIYRKPLLLLLDEATSHLDIDNERRLNGALGRLNVTTIVIAHRTETISACEQVVKFEEL</sequence>
<dbReference type="Gene3D" id="1.20.1560.10">
    <property type="entry name" value="ABC transporter type 1, transmembrane domain"/>
    <property type="match status" value="1"/>
</dbReference>
<keyword evidence="6 13" id="KW-0067">ATP-binding</keyword>
<keyword evidence="2" id="KW-1003">Cell membrane</keyword>
<comment type="caution">
    <text evidence="13">The sequence shown here is derived from an EMBL/GenBank/DDBJ whole genome shotgun (WGS) entry which is preliminary data.</text>
</comment>
<evidence type="ECO:0000256" key="6">
    <source>
        <dbReference type="ARBA" id="ARBA00022840"/>
    </source>
</evidence>
<dbReference type="InterPro" id="IPR011527">
    <property type="entry name" value="ABC1_TM_dom"/>
</dbReference>
<evidence type="ECO:0000256" key="4">
    <source>
        <dbReference type="ARBA" id="ARBA00022692"/>
    </source>
</evidence>
<evidence type="ECO:0000259" key="10">
    <source>
        <dbReference type="PROSITE" id="PS50893"/>
    </source>
</evidence>
<feature type="domain" description="ABC transmembrane type-1" evidence="11">
    <location>
        <begin position="183"/>
        <end position="461"/>
    </location>
</feature>
<feature type="domain" description="ABC transporter" evidence="10">
    <location>
        <begin position="496"/>
        <end position="705"/>
    </location>
</feature>
<evidence type="ECO:0000256" key="3">
    <source>
        <dbReference type="ARBA" id="ARBA00022519"/>
    </source>
</evidence>
<protein>
    <submittedName>
        <fullName evidence="13">ATP-binding cassette subfamily B protein RaxB</fullName>
    </submittedName>
</protein>
<gene>
    <name evidence="13" type="ORF">J2793_006945</name>
</gene>
<dbReference type="GO" id="GO:0006508">
    <property type="term" value="P:proteolysis"/>
    <property type="evidence" value="ECO:0007669"/>
    <property type="project" value="InterPro"/>
</dbReference>
<evidence type="ECO:0000256" key="2">
    <source>
        <dbReference type="ARBA" id="ARBA00022475"/>
    </source>
</evidence>
<dbReference type="InterPro" id="IPR003439">
    <property type="entry name" value="ABC_transporter-like_ATP-bd"/>
</dbReference>
<keyword evidence="5" id="KW-0547">Nucleotide-binding</keyword>
<evidence type="ECO:0000313" key="13">
    <source>
        <dbReference type="EMBL" id="MDP9651470.1"/>
    </source>
</evidence>
<evidence type="ECO:0000256" key="8">
    <source>
        <dbReference type="ARBA" id="ARBA00023136"/>
    </source>
</evidence>
<keyword evidence="3" id="KW-0997">Cell inner membrane</keyword>
<feature type="transmembrane region" description="Helical" evidence="9">
    <location>
        <begin position="183"/>
        <end position="204"/>
    </location>
</feature>
<dbReference type="Pfam" id="PF03412">
    <property type="entry name" value="Peptidase_C39"/>
    <property type="match status" value="1"/>
</dbReference>
<organism evidence="13 14">
    <name type="scientific">Paraburkholderia caledonica</name>
    <dbReference type="NCBI Taxonomy" id="134536"/>
    <lineage>
        <taxon>Bacteria</taxon>
        <taxon>Pseudomonadati</taxon>
        <taxon>Pseudomonadota</taxon>
        <taxon>Betaproteobacteria</taxon>
        <taxon>Burkholderiales</taxon>
        <taxon>Burkholderiaceae</taxon>
        <taxon>Paraburkholderia</taxon>
    </lineage>
</organism>
<dbReference type="InterPro" id="IPR005074">
    <property type="entry name" value="Peptidase_C39"/>
</dbReference>
<evidence type="ECO:0000259" key="11">
    <source>
        <dbReference type="PROSITE" id="PS50929"/>
    </source>
</evidence>
<dbReference type="Gene3D" id="3.40.50.300">
    <property type="entry name" value="P-loop containing nucleotide triphosphate hydrolases"/>
    <property type="match status" value="1"/>
</dbReference>
<dbReference type="SMART" id="SM00382">
    <property type="entry name" value="AAA"/>
    <property type="match status" value="1"/>
</dbReference>
<evidence type="ECO:0000313" key="14">
    <source>
        <dbReference type="Proteomes" id="UP001229486"/>
    </source>
</evidence>
<name>A0AB73ING4_9BURK</name>
<dbReference type="RefSeq" id="WP_392396074.1">
    <property type="nucleotide sequence ID" value="NZ_JAURTK010000021.1"/>
</dbReference>
<dbReference type="GO" id="GO:0005524">
    <property type="term" value="F:ATP binding"/>
    <property type="evidence" value="ECO:0007669"/>
    <property type="project" value="UniProtKB-KW"/>
</dbReference>
<dbReference type="AlphaFoldDB" id="A0AB73ING4"/>
<dbReference type="SUPFAM" id="SSF90123">
    <property type="entry name" value="ABC transporter transmembrane region"/>
    <property type="match status" value="1"/>
</dbReference>
<evidence type="ECO:0000256" key="9">
    <source>
        <dbReference type="SAM" id="Phobius"/>
    </source>
</evidence>
<dbReference type="EMBL" id="JAURTK010000021">
    <property type="protein sequence ID" value="MDP9651470.1"/>
    <property type="molecule type" value="Genomic_DNA"/>
</dbReference>
<keyword evidence="7 9" id="KW-1133">Transmembrane helix</keyword>
<evidence type="ECO:0000256" key="7">
    <source>
        <dbReference type="ARBA" id="ARBA00022989"/>
    </source>
</evidence>
<dbReference type="GO" id="GO:0005886">
    <property type="term" value="C:plasma membrane"/>
    <property type="evidence" value="ECO:0007669"/>
    <property type="project" value="UniProtKB-SubCell"/>
</dbReference>
<comment type="subcellular location">
    <subcellularLocation>
        <location evidence="1">Cell membrane</location>
        <topology evidence="1">Multi-pass membrane protein</topology>
    </subcellularLocation>
</comment>
<feature type="transmembrane region" description="Helical" evidence="9">
    <location>
        <begin position="216"/>
        <end position="236"/>
    </location>
</feature>
<proteinExistence type="predicted"/>